<evidence type="ECO:0000256" key="3">
    <source>
        <dbReference type="ARBA" id="ARBA00022692"/>
    </source>
</evidence>
<keyword evidence="4" id="KW-0677">Repeat</keyword>
<feature type="transmembrane region" description="Helical" evidence="7">
    <location>
        <begin position="398"/>
        <end position="417"/>
    </location>
</feature>
<evidence type="ECO:0000256" key="2">
    <source>
        <dbReference type="ARBA" id="ARBA00022448"/>
    </source>
</evidence>
<gene>
    <name evidence="9" type="ORF">MECH1_V1_1525</name>
</gene>
<keyword evidence="10" id="KW-1185">Reference proteome</keyword>
<dbReference type="EMBL" id="OZ026884">
    <property type="protein sequence ID" value="CAL1240301.1"/>
    <property type="molecule type" value="Genomic_DNA"/>
</dbReference>
<comment type="subcellular location">
    <subcellularLocation>
        <location evidence="1">Membrane</location>
        <topology evidence="1">Multi-pass membrane protein</topology>
    </subcellularLocation>
</comment>
<evidence type="ECO:0000259" key="8">
    <source>
        <dbReference type="PROSITE" id="PS51202"/>
    </source>
</evidence>
<feature type="transmembrane region" description="Helical" evidence="7">
    <location>
        <begin position="567"/>
        <end position="587"/>
    </location>
</feature>
<dbReference type="PROSITE" id="PS51202">
    <property type="entry name" value="RCK_C"/>
    <property type="match status" value="2"/>
</dbReference>
<proteinExistence type="predicted"/>
<evidence type="ECO:0000256" key="5">
    <source>
        <dbReference type="ARBA" id="ARBA00022989"/>
    </source>
</evidence>
<feature type="transmembrane region" description="Helical" evidence="7">
    <location>
        <begin position="135"/>
        <end position="160"/>
    </location>
</feature>
<evidence type="ECO:0000256" key="1">
    <source>
        <dbReference type="ARBA" id="ARBA00004141"/>
    </source>
</evidence>
<evidence type="ECO:0000256" key="6">
    <source>
        <dbReference type="ARBA" id="ARBA00023136"/>
    </source>
</evidence>
<dbReference type="Pfam" id="PF02080">
    <property type="entry name" value="TrkA_C"/>
    <property type="match status" value="2"/>
</dbReference>
<name>A0ABM9NI70_9GAMM</name>
<dbReference type="Pfam" id="PF03600">
    <property type="entry name" value="CitMHS"/>
    <property type="match status" value="1"/>
</dbReference>
<feature type="transmembrane region" description="Helical" evidence="7">
    <location>
        <begin position="449"/>
        <end position="477"/>
    </location>
</feature>
<feature type="transmembrane region" description="Helical" evidence="7">
    <location>
        <begin position="97"/>
        <end position="123"/>
    </location>
</feature>
<keyword evidence="3 7" id="KW-0812">Transmembrane</keyword>
<reference evidence="9 10" key="1">
    <citation type="submission" date="2024-04" db="EMBL/GenBank/DDBJ databases">
        <authorList>
            <person name="Cremers G."/>
        </authorList>
    </citation>
    <scope>NUCLEOTIDE SEQUENCE [LARGE SCALE GENOMIC DNA]</scope>
    <source>
        <strain evidence="9">MeCH1-AG</strain>
    </source>
</reference>
<accession>A0ABM9NI70</accession>
<evidence type="ECO:0000313" key="9">
    <source>
        <dbReference type="EMBL" id="CAL1240301.1"/>
    </source>
</evidence>
<evidence type="ECO:0000313" key="10">
    <source>
        <dbReference type="Proteomes" id="UP001497493"/>
    </source>
</evidence>
<dbReference type="PROSITE" id="PS01271">
    <property type="entry name" value="NA_SULFATE"/>
    <property type="match status" value="1"/>
</dbReference>
<keyword evidence="5 7" id="KW-1133">Transmembrane helix</keyword>
<feature type="transmembrane region" description="Helical" evidence="7">
    <location>
        <begin position="423"/>
        <end position="442"/>
    </location>
</feature>
<dbReference type="PANTHER" id="PTHR43652:SF2">
    <property type="entry name" value="BASIC AMINO ACID ANTIPORTER YFCC-RELATED"/>
    <property type="match status" value="1"/>
</dbReference>
<dbReference type="Gene3D" id="3.30.70.1450">
    <property type="entry name" value="Regulator of K+ conductance, C-terminal domain"/>
    <property type="match status" value="2"/>
</dbReference>
<dbReference type="InterPro" id="IPR051679">
    <property type="entry name" value="DASS-Related_Transporters"/>
</dbReference>
<sequence>MNSAAWLAVAVVVACLGFLLATPVAPELILLGGVGTLVVLGVLTPDQALEGFANEGMVTVALMYVVVAGIRETGGVDHLVRYVLGRPKSLGGALLRLSLPVAAISAFMNNTPLVAIFLPAVLSWAKRLQISPSKLLIPLSYAAVFGGTISLIGTSTNLIVNGLLVSGHKGALGLFDIAWVGVPCTVLGILYLWLFGPRFLPERKPASAVFENPKEYTVEMTVEERGPLLGKTIEEAGLRHLQGLYLVEIGRGDEVLAAVGPYERLQAGDRLVFAGVADSVVELQRIPGLRPSTDPAFRLEDKKHRERVLVEAVVSPHCALVGKTLREGRFRMVYGGSVIAVARNGQRLTGKLGQIRLEPADTLLLDVRPPFLERHRNSNDFLLISPVSDYIPPRHDRALWAWLILAGVVVSATLDWLSMLKAALLGAAAMLLTGCCSVVEARKSLDGQVLLAIAASFGLGKALEVTGAAAGLAHGLLALVGSEPWPALVLFYCVTAVLTELLSNNSVAVLMFPLALAVADKLGVSFWPFVIATMVAASMGFSTPIGYQTNLMVYGPGGYHFRDFVRFGVPLNLLLGGVALAIIPLVWPFHP</sequence>
<feature type="transmembrane region" description="Helical" evidence="7">
    <location>
        <begin position="172"/>
        <end position="194"/>
    </location>
</feature>
<feature type="transmembrane region" description="Helical" evidence="7">
    <location>
        <begin position="489"/>
        <end position="519"/>
    </location>
</feature>
<dbReference type="InterPro" id="IPR004680">
    <property type="entry name" value="Cit_transptr-like_dom"/>
</dbReference>
<keyword evidence="2" id="KW-0813">Transport</keyword>
<evidence type="ECO:0000256" key="7">
    <source>
        <dbReference type="SAM" id="Phobius"/>
    </source>
</evidence>
<feature type="domain" description="RCK C-terminal" evidence="8">
    <location>
        <begin position="205"/>
        <end position="289"/>
    </location>
</feature>
<keyword evidence="6 7" id="KW-0472">Membrane</keyword>
<evidence type="ECO:0000256" key="4">
    <source>
        <dbReference type="ARBA" id="ARBA00022737"/>
    </source>
</evidence>
<dbReference type="PANTHER" id="PTHR43652">
    <property type="entry name" value="BASIC AMINO ACID ANTIPORTER YFCC-RELATED"/>
    <property type="match status" value="1"/>
</dbReference>
<dbReference type="InterPro" id="IPR036721">
    <property type="entry name" value="RCK_C_sf"/>
</dbReference>
<feature type="transmembrane region" description="Helical" evidence="7">
    <location>
        <begin position="526"/>
        <end position="547"/>
    </location>
</feature>
<protein>
    <submittedName>
        <fullName evidence="9">Di-and tricarboxylate transporter</fullName>
    </submittedName>
</protein>
<dbReference type="InterPro" id="IPR006037">
    <property type="entry name" value="RCK_C"/>
</dbReference>
<dbReference type="InterPro" id="IPR031312">
    <property type="entry name" value="Na/sul_symport_CS"/>
</dbReference>
<dbReference type="SUPFAM" id="SSF116726">
    <property type="entry name" value="TrkA C-terminal domain-like"/>
    <property type="match status" value="2"/>
</dbReference>
<feature type="domain" description="RCK C-terminal" evidence="8">
    <location>
        <begin position="297"/>
        <end position="381"/>
    </location>
</feature>
<dbReference type="Proteomes" id="UP001497493">
    <property type="component" value="Chromosome"/>
</dbReference>
<organism evidence="9 10">
    <name type="scientific">Candidatus Methylocalor cossyra</name>
    <dbReference type="NCBI Taxonomy" id="3108543"/>
    <lineage>
        <taxon>Bacteria</taxon>
        <taxon>Pseudomonadati</taxon>
        <taxon>Pseudomonadota</taxon>
        <taxon>Gammaproteobacteria</taxon>
        <taxon>Methylococcales</taxon>
        <taxon>Methylococcaceae</taxon>
        <taxon>Candidatus Methylocalor</taxon>
    </lineage>
</organism>
<dbReference type="RefSeq" id="WP_348759791.1">
    <property type="nucleotide sequence ID" value="NZ_OZ026884.1"/>
</dbReference>